<keyword evidence="8" id="KW-1185">Reference proteome</keyword>
<evidence type="ECO:0000256" key="1">
    <source>
        <dbReference type="ARBA" id="ARBA00022691"/>
    </source>
</evidence>
<dbReference type="InterPro" id="IPR007197">
    <property type="entry name" value="rSAM"/>
</dbReference>
<keyword evidence="1" id="KW-0949">S-adenosyl-L-methionine</keyword>
<proteinExistence type="predicted"/>
<dbReference type="InterPro" id="IPR013785">
    <property type="entry name" value="Aldolase_TIM"/>
</dbReference>
<accession>A0ABW6XQQ5</accession>
<sequence>MDLAELIGLRPVPCGGLLVALTRRCPMSCAHCSTTSSMATSEEPDRRQLLDFIGSFGVEDRPDVVMLTGGEPLLLPELAARVAGLAQAKGSRVALLSGMFFAREGRVPDRIMRTITALDHFSASLDVHHEREVPRADVLRALRAVLDAGVPASIHLTGTARGAGAGIGADADDPYLVDVVADVRRAFGARMPLLVNEVRPLGRAAGLVRPTPPGPDDSLAAPCALAAWPVVAFDGTVAACCNQWTVDRRPVPPHLRLGHIAEDDWPTVRERSLGSPVLRMLRAVGPRRLHTRYESEPAPAGYCRSCHALADRPSVLEGAARDAGGRVGEVLDRLTTAQQRAAGPAALVRRMGCARYAHLVELRSGEESVPTNEPRLTQASPTAEERSSR</sequence>
<reference evidence="7 8" key="1">
    <citation type="submission" date="2024-10" db="EMBL/GenBank/DDBJ databases">
        <title>The Natural Products Discovery Center: Release of the First 8490 Sequenced Strains for Exploring Actinobacteria Biosynthetic Diversity.</title>
        <authorList>
            <person name="Kalkreuter E."/>
            <person name="Kautsar S.A."/>
            <person name="Yang D."/>
            <person name="Bader C.D."/>
            <person name="Teijaro C.N."/>
            <person name="Fluegel L."/>
            <person name="Davis C.M."/>
            <person name="Simpson J.R."/>
            <person name="Lauterbach L."/>
            <person name="Steele A.D."/>
            <person name="Gui C."/>
            <person name="Meng S."/>
            <person name="Li G."/>
            <person name="Viehrig K."/>
            <person name="Ye F."/>
            <person name="Su P."/>
            <person name="Kiefer A.F."/>
            <person name="Nichols A."/>
            <person name="Cepeda A.J."/>
            <person name="Yan W."/>
            <person name="Fan B."/>
            <person name="Jiang Y."/>
            <person name="Adhikari A."/>
            <person name="Zheng C.-J."/>
            <person name="Schuster L."/>
            <person name="Cowan T.M."/>
            <person name="Smanski M.J."/>
            <person name="Chevrette M.G."/>
            <person name="De Carvalho L.P.S."/>
            <person name="Shen B."/>
        </authorList>
    </citation>
    <scope>NUCLEOTIDE SEQUENCE [LARGE SCALE GENOMIC DNA]</scope>
    <source>
        <strain evidence="7 8">NPDC012605</strain>
    </source>
</reference>
<keyword evidence="4" id="KW-0411">Iron-sulfur</keyword>
<feature type="compositionally biased region" description="Polar residues" evidence="5">
    <location>
        <begin position="369"/>
        <end position="381"/>
    </location>
</feature>
<evidence type="ECO:0000313" key="7">
    <source>
        <dbReference type="EMBL" id="MFF5919822.1"/>
    </source>
</evidence>
<dbReference type="Proteomes" id="UP001602370">
    <property type="component" value="Unassembled WGS sequence"/>
</dbReference>
<feature type="domain" description="Radical SAM core" evidence="6">
    <location>
        <begin position="21"/>
        <end position="154"/>
    </location>
</feature>
<dbReference type="EMBL" id="JBIBDZ010000004">
    <property type="protein sequence ID" value="MFF5919822.1"/>
    <property type="molecule type" value="Genomic_DNA"/>
</dbReference>
<dbReference type="SFLD" id="SFLDS00029">
    <property type="entry name" value="Radical_SAM"/>
    <property type="match status" value="1"/>
</dbReference>
<dbReference type="Pfam" id="PF04055">
    <property type="entry name" value="Radical_SAM"/>
    <property type="match status" value="1"/>
</dbReference>
<evidence type="ECO:0000256" key="5">
    <source>
        <dbReference type="SAM" id="MobiDB-lite"/>
    </source>
</evidence>
<dbReference type="PANTHER" id="PTHR11228">
    <property type="entry name" value="RADICAL SAM DOMAIN PROTEIN"/>
    <property type="match status" value="1"/>
</dbReference>
<dbReference type="RefSeq" id="WP_388307569.1">
    <property type="nucleotide sequence ID" value="NZ_JBIBDZ010000004.1"/>
</dbReference>
<dbReference type="CDD" id="cd01335">
    <property type="entry name" value="Radical_SAM"/>
    <property type="match status" value="1"/>
</dbReference>
<feature type="region of interest" description="Disordered" evidence="5">
    <location>
        <begin position="364"/>
        <end position="389"/>
    </location>
</feature>
<comment type="caution">
    <text evidence="7">The sequence shown here is derived from an EMBL/GenBank/DDBJ whole genome shotgun (WGS) entry which is preliminary data.</text>
</comment>
<dbReference type="Gene3D" id="3.20.20.70">
    <property type="entry name" value="Aldolase class I"/>
    <property type="match status" value="1"/>
</dbReference>
<organism evidence="7 8">
    <name type="scientific">Streptomyces flavochromogenes</name>
    <dbReference type="NCBI Taxonomy" id="68199"/>
    <lineage>
        <taxon>Bacteria</taxon>
        <taxon>Bacillati</taxon>
        <taxon>Actinomycetota</taxon>
        <taxon>Actinomycetes</taxon>
        <taxon>Kitasatosporales</taxon>
        <taxon>Streptomycetaceae</taxon>
        <taxon>Streptomyces</taxon>
    </lineage>
</organism>
<evidence type="ECO:0000259" key="6">
    <source>
        <dbReference type="Pfam" id="PF04055"/>
    </source>
</evidence>
<name>A0ABW6XQQ5_9ACTN</name>
<keyword evidence="3" id="KW-0408">Iron</keyword>
<keyword evidence="2" id="KW-0479">Metal-binding</keyword>
<evidence type="ECO:0000256" key="3">
    <source>
        <dbReference type="ARBA" id="ARBA00023004"/>
    </source>
</evidence>
<evidence type="ECO:0000256" key="2">
    <source>
        <dbReference type="ARBA" id="ARBA00022723"/>
    </source>
</evidence>
<evidence type="ECO:0000256" key="4">
    <source>
        <dbReference type="ARBA" id="ARBA00023014"/>
    </source>
</evidence>
<evidence type="ECO:0000313" key="8">
    <source>
        <dbReference type="Proteomes" id="UP001602370"/>
    </source>
</evidence>
<protein>
    <submittedName>
        <fullName evidence="7">Radical SAM protein</fullName>
    </submittedName>
</protein>
<dbReference type="InterPro" id="IPR050377">
    <property type="entry name" value="Radical_SAM_PqqE_MftC-like"/>
</dbReference>
<dbReference type="InterPro" id="IPR058240">
    <property type="entry name" value="rSAM_sf"/>
</dbReference>
<gene>
    <name evidence="7" type="ORF">ACFY8C_15985</name>
</gene>
<dbReference type="PANTHER" id="PTHR11228:SF7">
    <property type="entry name" value="PQQA PEPTIDE CYCLASE"/>
    <property type="match status" value="1"/>
</dbReference>
<dbReference type="SUPFAM" id="SSF102114">
    <property type="entry name" value="Radical SAM enzymes"/>
    <property type="match status" value="1"/>
</dbReference>